<proteinExistence type="predicted"/>
<name>A0A8X8Y5K1_SALSN</name>
<dbReference type="GO" id="GO:0016747">
    <property type="term" value="F:acyltransferase activity, transferring groups other than amino-acyl groups"/>
    <property type="evidence" value="ECO:0007669"/>
    <property type="project" value="UniProtKB-ARBA"/>
</dbReference>
<protein>
    <submittedName>
        <fullName evidence="3">Uncharacterized protein</fullName>
    </submittedName>
</protein>
<dbReference type="Proteomes" id="UP000298416">
    <property type="component" value="Unassembled WGS sequence"/>
</dbReference>
<dbReference type="InterPro" id="IPR023213">
    <property type="entry name" value="CAT-like_dom_sf"/>
</dbReference>
<dbReference type="Gene3D" id="3.30.559.10">
    <property type="entry name" value="Chloramphenicol acetyltransferase-like domain"/>
    <property type="match status" value="2"/>
</dbReference>
<comment type="caution">
    <text evidence="3">The sequence shown here is derived from an EMBL/GenBank/DDBJ whole genome shotgun (WGS) entry which is preliminary data.</text>
</comment>
<reference evidence="3" key="1">
    <citation type="submission" date="2018-01" db="EMBL/GenBank/DDBJ databases">
        <authorList>
            <person name="Mao J.F."/>
        </authorList>
    </citation>
    <scope>NUCLEOTIDE SEQUENCE</scope>
    <source>
        <strain evidence="3">Huo1</strain>
        <tissue evidence="3">Leaf</tissue>
    </source>
</reference>
<accession>A0A8X8Y5K1</accession>
<keyword evidence="2" id="KW-0012">Acyltransferase</keyword>
<dbReference type="EMBL" id="PNBA02000005">
    <property type="protein sequence ID" value="KAG6424010.1"/>
    <property type="molecule type" value="Genomic_DNA"/>
</dbReference>
<keyword evidence="1" id="KW-0808">Transferase</keyword>
<reference evidence="3" key="2">
    <citation type="submission" date="2020-08" db="EMBL/GenBank/DDBJ databases">
        <title>Plant Genome Project.</title>
        <authorList>
            <person name="Zhang R.-G."/>
        </authorList>
    </citation>
    <scope>NUCLEOTIDE SEQUENCE</scope>
    <source>
        <strain evidence="3">Huo1</strain>
        <tissue evidence="3">Leaf</tissue>
    </source>
</reference>
<dbReference type="InterPro" id="IPR051504">
    <property type="entry name" value="Plant_metabolite_acyltrans"/>
</dbReference>
<dbReference type="PANTHER" id="PTHR31625">
    <property type="match status" value="1"/>
</dbReference>
<evidence type="ECO:0000256" key="1">
    <source>
        <dbReference type="ARBA" id="ARBA00022679"/>
    </source>
</evidence>
<organism evidence="3">
    <name type="scientific">Salvia splendens</name>
    <name type="common">Scarlet sage</name>
    <dbReference type="NCBI Taxonomy" id="180675"/>
    <lineage>
        <taxon>Eukaryota</taxon>
        <taxon>Viridiplantae</taxon>
        <taxon>Streptophyta</taxon>
        <taxon>Embryophyta</taxon>
        <taxon>Tracheophyta</taxon>
        <taxon>Spermatophyta</taxon>
        <taxon>Magnoliopsida</taxon>
        <taxon>eudicotyledons</taxon>
        <taxon>Gunneridae</taxon>
        <taxon>Pentapetalae</taxon>
        <taxon>asterids</taxon>
        <taxon>lamiids</taxon>
        <taxon>Lamiales</taxon>
        <taxon>Lamiaceae</taxon>
        <taxon>Nepetoideae</taxon>
        <taxon>Mentheae</taxon>
        <taxon>Salviinae</taxon>
        <taxon>Salvia</taxon>
        <taxon>Salvia subgen. Calosphace</taxon>
        <taxon>core Calosphace</taxon>
    </lineage>
</organism>
<dbReference type="AlphaFoldDB" id="A0A8X8Y5K1"/>
<keyword evidence="4" id="KW-1185">Reference proteome</keyword>
<evidence type="ECO:0000313" key="4">
    <source>
        <dbReference type="Proteomes" id="UP000298416"/>
    </source>
</evidence>
<evidence type="ECO:0000313" key="3">
    <source>
        <dbReference type="EMBL" id="KAG6424010.1"/>
    </source>
</evidence>
<evidence type="ECO:0000256" key="2">
    <source>
        <dbReference type="ARBA" id="ARBA00023315"/>
    </source>
</evidence>
<gene>
    <name evidence="3" type="ORF">SASPL_114419</name>
</gene>
<sequence>MIKNPSIFVVVCAHLWTSNDKPYYLGSPVDCCCRLVPPLPENYFGNCMMPLIAVVGKSTRASEFFYNRSEIMSELIGKKAVWIAGSSRLDHYGAYADFGWGKAVKYECIHTDYQGYVHLCKGRQGGVEFGLSNL</sequence>